<evidence type="ECO:0000313" key="4">
    <source>
        <dbReference type="Proteomes" id="UP000217182"/>
    </source>
</evidence>
<dbReference type="EMBL" id="CP014136">
    <property type="protein sequence ID" value="ATA19715.1"/>
    <property type="molecule type" value="Genomic_DNA"/>
</dbReference>
<comment type="similarity">
    <text evidence="1">Belongs to the PanZ/PanM family.</text>
</comment>
<dbReference type="Pfam" id="PF12568">
    <property type="entry name" value="PanZ"/>
    <property type="match status" value="1"/>
</dbReference>
<dbReference type="Gene3D" id="3.40.630.30">
    <property type="match status" value="1"/>
</dbReference>
<gene>
    <name evidence="1" type="primary">panZ</name>
    <name evidence="3" type="ORF">AWC35_10445</name>
</gene>
<proteinExistence type="inferred from homology"/>
<dbReference type="RefSeq" id="WP_095846321.1">
    <property type="nucleotide sequence ID" value="NZ_CP014136.1"/>
</dbReference>
<dbReference type="InterPro" id="IPR040448">
    <property type="entry name" value="PanZ_GNAT"/>
</dbReference>
<keyword evidence="1" id="KW-0566">Pantothenate biosynthesis</keyword>
<feature type="binding site" evidence="1">
    <location>
        <begin position="68"/>
        <end position="70"/>
    </location>
    <ligand>
        <name>CoA</name>
        <dbReference type="ChEBI" id="CHEBI:57287"/>
    </ligand>
</feature>
<feature type="domain" description="N-acetyltransferase" evidence="2">
    <location>
        <begin position="3"/>
        <end position="130"/>
    </location>
</feature>
<dbReference type="PROSITE" id="PS51186">
    <property type="entry name" value="GNAT"/>
    <property type="match status" value="1"/>
</dbReference>
<dbReference type="KEGG" id="gqu:AWC35_10445"/>
<dbReference type="GO" id="GO:0016747">
    <property type="term" value="F:acyltransferase activity, transferring groups other than amino-acyl groups"/>
    <property type="evidence" value="ECO:0007669"/>
    <property type="project" value="InterPro"/>
</dbReference>
<dbReference type="Proteomes" id="UP000217182">
    <property type="component" value="Chromosome"/>
</dbReference>
<dbReference type="HAMAP" id="MF_02018">
    <property type="entry name" value="PanZ_PanM"/>
    <property type="match status" value="1"/>
</dbReference>
<dbReference type="SUPFAM" id="SSF55729">
    <property type="entry name" value="Acyl-CoA N-acyltransferases (Nat)"/>
    <property type="match status" value="1"/>
</dbReference>
<reference evidence="3 4" key="1">
    <citation type="submission" date="2016-01" db="EMBL/GenBank/DDBJ databases">
        <authorList>
            <person name="Oliw E.H."/>
        </authorList>
    </citation>
    <scope>NUCLEOTIDE SEQUENCE [LARGE SCALE GENOMIC DNA]</scope>
    <source>
        <strain evidence="3 4">FRB97</strain>
    </source>
</reference>
<organism evidence="3 4">
    <name type="scientific">Gibbsiella quercinecans</name>
    <dbReference type="NCBI Taxonomy" id="929813"/>
    <lineage>
        <taxon>Bacteria</taxon>
        <taxon>Pseudomonadati</taxon>
        <taxon>Pseudomonadota</taxon>
        <taxon>Gammaproteobacteria</taxon>
        <taxon>Enterobacterales</taxon>
        <taxon>Yersiniaceae</taxon>
        <taxon>Gibbsiella</taxon>
    </lineage>
</organism>
<dbReference type="OrthoDB" id="5736859at2"/>
<evidence type="ECO:0000313" key="3">
    <source>
        <dbReference type="EMBL" id="ATA19715.1"/>
    </source>
</evidence>
<protein>
    <recommendedName>
        <fullName evidence="1">PanD regulatory factor</fullName>
    </recommendedName>
</protein>
<dbReference type="GO" id="GO:0031638">
    <property type="term" value="P:zymogen activation"/>
    <property type="evidence" value="ECO:0007669"/>
    <property type="project" value="InterPro"/>
</dbReference>
<evidence type="ECO:0000256" key="1">
    <source>
        <dbReference type="HAMAP-Rule" id="MF_02018"/>
    </source>
</evidence>
<accession>A0A250B0V4</accession>
<dbReference type="AlphaFoldDB" id="A0A250B0V4"/>
<dbReference type="GO" id="GO:0015940">
    <property type="term" value="P:pantothenate biosynthetic process"/>
    <property type="evidence" value="ECO:0007669"/>
    <property type="project" value="UniProtKB-UniRule"/>
</dbReference>
<dbReference type="InterPro" id="IPR032900">
    <property type="entry name" value="PanZ"/>
</dbReference>
<name>A0A250B0V4_9GAMM</name>
<comment type="function">
    <text evidence="1">Controls both the activation and catalytic activity of PanD in a coenzyme A (CoA)-dependent fashion.</text>
</comment>
<dbReference type="NCBIfam" id="NF033213">
    <property type="entry name" value="matur_PanM"/>
    <property type="match status" value="1"/>
</dbReference>
<evidence type="ECO:0000259" key="2">
    <source>
        <dbReference type="PROSITE" id="PS51186"/>
    </source>
</evidence>
<dbReference type="InterPro" id="IPR000182">
    <property type="entry name" value="GNAT_dom"/>
</dbReference>
<dbReference type="InterPro" id="IPR016181">
    <property type="entry name" value="Acyl_CoA_acyltransferase"/>
</dbReference>
<feature type="binding site" evidence="1">
    <location>
        <begin position="74"/>
        <end position="81"/>
    </location>
    <ligand>
        <name>CoA</name>
        <dbReference type="ChEBI" id="CHEBI:57287"/>
    </ligand>
</feature>
<sequence>MKLTIERLAALSPQDLIDLGKIWPQQQPGDWQRWLSEGRALFGARFNERLLGAVKVELDGGSARLHDLQVRELTRRRGVGLYLIEDVQRQMPAVKHWRLSAAKLPPEARDALGAFMRACGFTQQGEDWQK</sequence>
<keyword evidence="3" id="KW-0808">Transferase</keyword>
<keyword evidence="4" id="KW-1185">Reference proteome</keyword>
<comment type="subunit">
    <text evidence="1">Interacts with PanD in the presence of CoA.</text>
</comment>